<dbReference type="NCBIfam" id="NF038153">
    <property type="entry name" value="lant_leader_L1a"/>
    <property type="match status" value="1"/>
</dbReference>
<dbReference type="RefSeq" id="WP_284101631.1">
    <property type="nucleotide sequence ID" value="NZ_JARRAF010000017.1"/>
</dbReference>
<accession>A0ABT7E331</accession>
<dbReference type="Proteomes" id="UP001172778">
    <property type="component" value="Unassembled WGS sequence"/>
</dbReference>
<organism evidence="1 2">
    <name type="scientific">Parachitinimonas caeni</name>
    <dbReference type="NCBI Taxonomy" id="3031301"/>
    <lineage>
        <taxon>Bacteria</taxon>
        <taxon>Pseudomonadati</taxon>
        <taxon>Pseudomonadota</taxon>
        <taxon>Betaproteobacteria</taxon>
        <taxon>Neisseriales</taxon>
        <taxon>Chitinibacteraceae</taxon>
        <taxon>Parachitinimonas</taxon>
    </lineage>
</organism>
<dbReference type="EMBL" id="JARRAF010000017">
    <property type="protein sequence ID" value="MDK2125322.1"/>
    <property type="molecule type" value="Genomic_DNA"/>
</dbReference>
<comment type="caution">
    <text evidence="1">The sequence shown here is derived from an EMBL/GenBank/DDBJ whole genome shotgun (WGS) entry which is preliminary data.</text>
</comment>
<name>A0ABT7E331_9NEIS</name>
<evidence type="ECO:0000313" key="2">
    <source>
        <dbReference type="Proteomes" id="UP001172778"/>
    </source>
</evidence>
<dbReference type="InterPro" id="IPR058238">
    <property type="entry name" value="Lant_leader_dom"/>
</dbReference>
<keyword evidence="2" id="KW-1185">Reference proteome</keyword>
<sequence>MKSKLQLNKKTLSVLNDEVLDMVGGAGRPGEGSLRVSPCVSDDDSCGPTAHFCTEAIIAPVERE</sequence>
<proteinExistence type="predicted"/>
<evidence type="ECO:0000313" key="1">
    <source>
        <dbReference type="EMBL" id="MDK2125322.1"/>
    </source>
</evidence>
<gene>
    <name evidence="1" type="ORF">PZA18_14795</name>
</gene>
<protein>
    <submittedName>
        <fullName evidence="1">Class I lanthipeptide</fullName>
    </submittedName>
</protein>
<reference evidence="1" key="1">
    <citation type="submission" date="2023-03" db="EMBL/GenBank/DDBJ databases">
        <title>Chitinimonas shenzhenensis gen. nov., sp. nov., a novel member of family Burkholderiaceae isolated from activated sludge collected in Shen Zhen, China.</title>
        <authorList>
            <person name="Wang X."/>
        </authorList>
    </citation>
    <scope>NUCLEOTIDE SEQUENCE</scope>
    <source>
        <strain evidence="1">DQS-5</strain>
    </source>
</reference>